<dbReference type="InterPro" id="IPR045843">
    <property type="entry name" value="IND-like"/>
</dbReference>
<evidence type="ECO:0000256" key="1">
    <source>
        <dbReference type="ARBA" id="ARBA00004123"/>
    </source>
</evidence>
<name>A0AAN7M6V0_TRANT</name>
<evidence type="ECO:0000256" key="5">
    <source>
        <dbReference type="ARBA" id="ARBA00023163"/>
    </source>
</evidence>
<dbReference type="GO" id="GO:0005634">
    <property type="term" value="C:nucleus"/>
    <property type="evidence" value="ECO:0007669"/>
    <property type="project" value="UniProtKB-SubCell"/>
</dbReference>
<protein>
    <recommendedName>
        <fullName evidence="8">BHLH domain-containing protein</fullName>
    </recommendedName>
</protein>
<evidence type="ECO:0000256" key="4">
    <source>
        <dbReference type="ARBA" id="ARBA00023125"/>
    </source>
</evidence>
<dbReference type="FunFam" id="4.10.280.10:FF:000032">
    <property type="entry name" value="Transcription factor bHLH123 family"/>
    <property type="match status" value="1"/>
</dbReference>
<dbReference type="PROSITE" id="PS50888">
    <property type="entry name" value="BHLH"/>
    <property type="match status" value="1"/>
</dbReference>
<dbReference type="GO" id="GO:0046983">
    <property type="term" value="F:protein dimerization activity"/>
    <property type="evidence" value="ECO:0007669"/>
    <property type="project" value="InterPro"/>
</dbReference>
<dbReference type="Proteomes" id="UP001346149">
    <property type="component" value="Unassembled WGS sequence"/>
</dbReference>
<reference evidence="9 10" key="1">
    <citation type="journal article" date="2023" name="Hortic Res">
        <title>Pangenome of water caltrop reveals structural variations and asymmetric subgenome divergence after allopolyploidization.</title>
        <authorList>
            <person name="Zhang X."/>
            <person name="Chen Y."/>
            <person name="Wang L."/>
            <person name="Yuan Y."/>
            <person name="Fang M."/>
            <person name="Shi L."/>
            <person name="Lu R."/>
            <person name="Comes H.P."/>
            <person name="Ma Y."/>
            <person name="Chen Y."/>
            <person name="Huang G."/>
            <person name="Zhou Y."/>
            <person name="Zheng Z."/>
            <person name="Qiu Y."/>
        </authorList>
    </citation>
    <scope>NUCLEOTIDE SEQUENCE [LARGE SCALE GENOMIC DNA]</scope>
    <source>
        <strain evidence="9">F231</strain>
    </source>
</reference>
<dbReference type="GO" id="GO:0000981">
    <property type="term" value="F:DNA-binding transcription factor activity, RNA polymerase II-specific"/>
    <property type="evidence" value="ECO:0007669"/>
    <property type="project" value="TreeGrafter"/>
</dbReference>
<dbReference type="PANTHER" id="PTHR16223:SF238">
    <property type="entry name" value="TRANSCRIPTION FACTOR BHLH114"/>
    <property type="match status" value="1"/>
</dbReference>
<feature type="domain" description="BHLH" evidence="8">
    <location>
        <begin position="311"/>
        <end position="360"/>
    </location>
</feature>
<keyword evidence="4" id="KW-0238">DNA-binding</keyword>
<dbReference type="InterPro" id="IPR036638">
    <property type="entry name" value="HLH_DNA-bd_sf"/>
</dbReference>
<evidence type="ECO:0000256" key="7">
    <source>
        <dbReference type="SAM" id="MobiDB-lite"/>
    </source>
</evidence>
<comment type="subunit">
    <text evidence="2">Homodimer.</text>
</comment>
<evidence type="ECO:0000259" key="8">
    <source>
        <dbReference type="PROSITE" id="PS50888"/>
    </source>
</evidence>
<dbReference type="InterPro" id="IPR045239">
    <property type="entry name" value="bHLH95_bHLH"/>
</dbReference>
<gene>
    <name evidence="9" type="ORF">SAY86_003860</name>
</gene>
<organism evidence="9 10">
    <name type="scientific">Trapa natans</name>
    <name type="common">Water chestnut</name>
    <dbReference type="NCBI Taxonomy" id="22666"/>
    <lineage>
        <taxon>Eukaryota</taxon>
        <taxon>Viridiplantae</taxon>
        <taxon>Streptophyta</taxon>
        <taxon>Embryophyta</taxon>
        <taxon>Tracheophyta</taxon>
        <taxon>Spermatophyta</taxon>
        <taxon>Magnoliopsida</taxon>
        <taxon>eudicotyledons</taxon>
        <taxon>Gunneridae</taxon>
        <taxon>Pentapetalae</taxon>
        <taxon>rosids</taxon>
        <taxon>malvids</taxon>
        <taxon>Myrtales</taxon>
        <taxon>Lythraceae</taxon>
        <taxon>Trapa</taxon>
    </lineage>
</organism>
<keyword evidence="5" id="KW-0804">Transcription</keyword>
<comment type="caution">
    <text evidence="9">The sequence shown here is derived from an EMBL/GenBank/DDBJ whole genome shotgun (WGS) entry which is preliminary data.</text>
</comment>
<dbReference type="PANTHER" id="PTHR16223">
    <property type="entry name" value="TRANSCRIPTION FACTOR BHLH83-RELATED"/>
    <property type="match status" value="1"/>
</dbReference>
<dbReference type="AlphaFoldDB" id="A0AAN7M6V0"/>
<evidence type="ECO:0000256" key="6">
    <source>
        <dbReference type="ARBA" id="ARBA00023242"/>
    </source>
</evidence>
<evidence type="ECO:0000313" key="10">
    <source>
        <dbReference type="Proteomes" id="UP001346149"/>
    </source>
</evidence>
<dbReference type="GO" id="GO:0000978">
    <property type="term" value="F:RNA polymerase II cis-regulatory region sequence-specific DNA binding"/>
    <property type="evidence" value="ECO:0007669"/>
    <property type="project" value="TreeGrafter"/>
</dbReference>
<feature type="region of interest" description="Disordered" evidence="7">
    <location>
        <begin position="267"/>
        <end position="294"/>
    </location>
</feature>
<feature type="compositionally biased region" description="Polar residues" evidence="7">
    <location>
        <begin position="278"/>
        <end position="293"/>
    </location>
</feature>
<dbReference type="CDD" id="cd11393">
    <property type="entry name" value="bHLH_AtbHLH_like"/>
    <property type="match status" value="1"/>
</dbReference>
<keyword evidence="3" id="KW-0805">Transcription regulation</keyword>
<keyword evidence="6" id="KW-0539">Nucleus</keyword>
<comment type="subcellular location">
    <subcellularLocation>
        <location evidence="1">Nucleus</location>
    </subcellularLocation>
</comment>
<dbReference type="InterPro" id="IPR011598">
    <property type="entry name" value="bHLH_dom"/>
</dbReference>
<evidence type="ECO:0000256" key="2">
    <source>
        <dbReference type="ARBA" id="ARBA00011738"/>
    </source>
</evidence>
<dbReference type="Gene3D" id="4.10.280.10">
    <property type="entry name" value="Helix-loop-helix DNA-binding domain"/>
    <property type="match status" value="1"/>
</dbReference>
<keyword evidence="10" id="KW-1185">Reference proteome</keyword>
<accession>A0AAN7M6V0</accession>
<dbReference type="SUPFAM" id="SSF47459">
    <property type="entry name" value="HLH, helix-loop-helix DNA-binding domain"/>
    <property type="match status" value="1"/>
</dbReference>
<proteinExistence type="predicted"/>
<dbReference type="EMBL" id="JAXQNO010000001">
    <property type="protein sequence ID" value="KAK4804043.1"/>
    <property type="molecule type" value="Genomic_DNA"/>
</dbReference>
<evidence type="ECO:0000256" key="3">
    <source>
        <dbReference type="ARBA" id="ARBA00023015"/>
    </source>
</evidence>
<sequence>MAEEFINQGGVCSGNWWNPTRNALFGGGLTPCSGAAAGDLAGFGWPVESSFAGLTASANSDLTQTTFMFAGGGASSGSGGIRISNPSCISIMNESGSSDSSTQIQNDWSPGMTGDFAGKAADDHRDSSPMIGAFKDQINYANHVDISSSSCGYPSNMIKSAFLLDQPAPLFENLLNLSSAMDYSSQMVVPSYSSSCSDDSSSATFGKLPSLPLLKPMISSCGPNPNSPHQPAGRLKFSNNTPHWNASMAALDDIRASLLGSLHTTSLSGSSIDEKPIRSNSTKKANSQYSQARRTAVKKASLEPAVRRARIETPSPLPTFKVRKEKLGDRITALQQLVSPFGKTDTASVLHEAIEYIKFLHDHVNTLSMPYMKSESPYQHQQGFTGKSVKPAEGQPQMNLRSRGLCLVPMSSTFAIANEISSDFWTPTFGGSFR</sequence>
<evidence type="ECO:0000313" key="9">
    <source>
        <dbReference type="EMBL" id="KAK4804043.1"/>
    </source>
</evidence>